<comment type="caution">
    <text evidence="1">The sequence shown here is derived from an EMBL/GenBank/DDBJ whole genome shotgun (WGS) entry which is preliminary data.</text>
</comment>
<evidence type="ECO:0000313" key="2">
    <source>
        <dbReference type="Proteomes" id="UP000613740"/>
    </source>
</evidence>
<dbReference type="Proteomes" id="UP000613740">
    <property type="component" value="Unassembled WGS sequence"/>
</dbReference>
<proteinExistence type="predicted"/>
<dbReference type="OrthoDB" id="554472at2759"/>
<name>A0A835W3U0_9CHLO</name>
<organism evidence="1 2">
    <name type="scientific">Chlamydomonas schloesseri</name>
    <dbReference type="NCBI Taxonomy" id="2026947"/>
    <lineage>
        <taxon>Eukaryota</taxon>
        <taxon>Viridiplantae</taxon>
        <taxon>Chlorophyta</taxon>
        <taxon>core chlorophytes</taxon>
        <taxon>Chlorophyceae</taxon>
        <taxon>CS clade</taxon>
        <taxon>Chlamydomonadales</taxon>
        <taxon>Chlamydomonadaceae</taxon>
        <taxon>Chlamydomonas</taxon>
    </lineage>
</organism>
<protein>
    <submittedName>
        <fullName evidence="1">Uncharacterized protein</fullName>
    </submittedName>
</protein>
<gene>
    <name evidence="1" type="ORF">HYH02_012091</name>
</gene>
<sequence>MAAKVDQLAAKVDQLAADMDWVKAKMGEMETMMAGIKAGQDNVVHRNINGNSRMLDHKLQPLKAEEGEHVGKYPNQPDPFPETLWALMRLDAANLDALQQFYGREFKGTTLEARRDVFVAFTGALSSRP</sequence>
<keyword evidence="2" id="KW-1185">Reference proteome</keyword>
<dbReference type="EMBL" id="JAEHOD010000055">
    <property type="protein sequence ID" value="KAG2434891.1"/>
    <property type="molecule type" value="Genomic_DNA"/>
</dbReference>
<accession>A0A835W3U0</accession>
<dbReference type="AlphaFoldDB" id="A0A835W3U0"/>
<evidence type="ECO:0000313" key="1">
    <source>
        <dbReference type="EMBL" id="KAG2434891.1"/>
    </source>
</evidence>
<reference evidence="1" key="1">
    <citation type="journal article" date="2020" name="bioRxiv">
        <title>Comparative genomics of Chlamydomonas.</title>
        <authorList>
            <person name="Craig R.J."/>
            <person name="Hasan A.R."/>
            <person name="Ness R.W."/>
            <person name="Keightley P.D."/>
        </authorList>
    </citation>
    <scope>NUCLEOTIDE SEQUENCE</scope>
    <source>
        <strain evidence="1">CCAP 11/173</strain>
    </source>
</reference>